<reference evidence="2 3" key="1">
    <citation type="journal article" date="2018" name="Sci. Rep.">
        <title>Comparative genomics provides insights into the lifestyle and reveals functional heterogeneity of dark septate endophytic fungi.</title>
        <authorList>
            <person name="Knapp D.G."/>
            <person name="Nemeth J.B."/>
            <person name="Barry K."/>
            <person name="Hainaut M."/>
            <person name="Henrissat B."/>
            <person name="Johnson J."/>
            <person name="Kuo A."/>
            <person name="Lim J.H.P."/>
            <person name="Lipzen A."/>
            <person name="Nolan M."/>
            <person name="Ohm R.A."/>
            <person name="Tamas L."/>
            <person name="Grigoriev I.V."/>
            <person name="Spatafora J.W."/>
            <person name="Nagy L.G."/>
            <person name="Kovacs G.M."/>
        </authorList>
    </citation>
    <scope>NUCLEOTIDE SEQUENCE [LARGE SCALE GENOMIC DNA]</scope>
    <source>
        <strain evidence="2 3">DSE2036</strain>
    </source>
</reference>
<dbReference type="AlphaFoldDB" id="A0A2V1DUM7"/>
<keyword evidence="3" id="KW-1185">Reference proteome</keyword>
<name>A0A2V1DUM7_9PLEO</name>
<organism evidence="2 3">
    <name type="scientific">Periconia macrospinosa</name>
    <dbReference type="NCBI Taxonomy" id="97972"/>
    <lineage>
        <taxon>Eukaryota</taxon>
        <taxon>Fungi</taxon>
        <taxon>Dikarya</taxon>
        <taxon>Ascomycota</taxon>
        <taxon>Pezizomycotina</taxon>
        <taxon>Dothideomycetes</taxon>
        <taxon>Pleosporomycetidae</taxon>
        <taxon>Pleosporales</taxon>
        <taxon>Massarineae</taxon>
        <taxon>Periconiaceae</taxon>
        <taxon>Periconia</taxon>
    </lineage>
</organism>
<dbReference type="Proteomes" id="UP000244855">
    <property type="component" value="Unassembled WGS sequence"/>
</dbReference>
<sequence length="137" mass="14108">MSPSTPDALPVGSAAALKERLWSKTTSTVPAGLAGIHGTPGTNGSNGSNGEGTEVESRQQGCIGPGTRRKDAHRPATRQGREGAGGEPQGTARHDDYLAGRAVLTSYSLLATRTRPHPGCATRKKGQLVLLLGDIAQ</sequence>
<proteinExistence type="predicted"/>
<accession>A0A2V1DUM7</accession>
<evidence type="ECO:0000256" key="1">
    <source>
        <dbReference type="SAM" id="MobiDB-lite"/>
    </source>
</evidence>
<feature type="compositionally biased region" description="Low complexity" evidence="1">
    <location>
        <begin position="39"/>
        <end position="52"/>
    </location>
</feature>
<protein>
    <submittedName>
        <fullName evidence="2">Uncharacterized protein</fullName>
    </submittedName>
</protein>
<evidence type="ECO:0000313" key="2">
    <source>
        <dbReference type="EMBL" id="PVI02033.1"/>
    </source>
</evidence>
<gene>
    <name evidence="2" type="ORF">DM02DRAFT_653912</name>
</gene>
<feature type="region of interest" description="Disordered" evidence="1">
    <location>
        <begin position="28"/>
        <end position="97"/>
    </location>
</feature>
<evidence type="ECO:0000313" key="3">
    <source>
        <dbReference type="Proteomes" id="UP000244855"/>
    </source>
</evidence>
<dbReference type="EMBL" id="KZ805348">
    <property type="protein sequence ID" value="PVI02033.1"/>
    <property type="molecule type" value="Genomic_DNA"/>
</dbReference>